<proteinExistence type="predicted"/>
<keyword evidence="1 2" id="KW-0732">Signal</keyword>
<evidence type="ECO:0000313" key="4">
    <source>
        <dbReference type="Proteomes" id="UP000310016"/>
    </source>
</evidence>
<organism evidence="3 4">
    <name type="scientific">Chitiniphilus eburneus</name>
    <dbReference type="NCBI Taxonomy" id="2571148"/>
    <lineage>
        <taxon>Bacteria</taxon>
        <taxon>Pseudomonadati</taxon>
        <taxon>Pseudomonadota</taxon>
        <taxon>Betaproteobacteria</taxon>
        <taxon>Neisseriales</taxon>
        <taxon>Chitinibacteraceae</taxon>
        <taxon>Chitiniphilus</taxon>
    </lineage>
</organism>
<comment type="caution">
    <text evidence="3">The sequence shown here is derived from an EMBL/GenBank/DDBJ whole genome shotgun (WGS) entry which is preliminary data.</text>
</comment>
<dbReference type="PANTHER" id="PTHR36571">
    <property type="entry name" value="PROTEIN YGIW"/>
    <property type="match status" value="1"/>
</dbReference>
<dbReference type="EMBL" id="SUMF01000001">
    <property type="protein sequence ID" value="TJZ78989.1"/>
    <property type="molecule type" value="Genomic_DNA"/>
</dbReference>
<dbReference type="AlphaFoldDB" id="A0A4U0QC68"/>
<dbReference type="SUPFAM" id="SSF101756">
    <property type="entry name" value="Hypothetical protein YgiW"/>
    <property type="match status" value="1"/>
</dbReference>
<feature type="signal peptide" evidence="2">
    <location>
        <begin position="1"/>
        <end position="20"/>
    </location>
</feature>
<evidence type="ECO:0000256" key="1">
    <source>
        <dbReference type="ARBA" id="ARBA00022729"/>
    </source>
</evidence>
<dbReference type="Proteomes" id="UP000310016">
    <property type="component" value="Unassembled WGS sequence"/>
</dbReference>
<dbReference type="Pfam" id="PF04076">
    <property type="entry name" value="BOF"/>
    <property type="match status" value="1"/>
</dbReference>
<dbReference type="PANTHER" id="PTHR36571:SF1">
    <property type="entry name" value="PROTEIN YGIW"/>
    <property type="match status" value="1"/>
</dbReference>
<keyword evidence="4" id="KW-1185">Reference proteome</keyword>
<dbReference type="RefSeq" id="WP_136771504.1">
    <property type="nucleotide sequence ID" value="NZ_CP156074.1"/>
</dbReference>
<feature type="chain" id="PRO_5020247720" evidence="2">
    <location>
        <begin position="21"/>
        <end position="114"/>
    </location>
</feature>
<gene>
    <name evidence="3" type="ORF">FAZ21_01510</name>
</gene>
<accession>A0A4U0QC68</accession>
<dbReference type="InterPro" id="IPR036700">
    <property type="entry name" value="BOBF_sf"/>
</dbReference>
<dbReference type="NCBIfam" id="NF033674">
    <property type="entry name" value="stress_OB_fold"/>
    <property type="match status" value="1"/>
</dbReference>
<dbReference type="Gene3D" id="2.40.50.200">
    <property type="entry name" value="Bacterial OB-fold"/>
    <property type="match status" value="1"/>
</dbReference>
<evidence type="ECO:0000256" key="2">
    <source>
        <dbReference type="SAM" id="SignalP"/>
    </source>
</evidence>
<evidence type="ECO:0000313" key="3">
    <source>
        <dbReference type="EMBL" id="TJZ78989.1"/>
    </source>
</evidence>
<sequence length="114" mass="12165">MKSIKAIAGILALVSGVAMAAYVGPDHAAKVTTAADAAKAADDTPVVLEGNIVRKLDKDHYEFRDASGTIKVDIDHDKWPAQDVDAKTRVRLTGEVDKGLISTEVDVKQIEILP</sequence>
<reference evidence="3 4" key="1">
    <citation type="submission" date="2019-04" db="EMBL/GenBank/DDBJ databases">
        <title>Chitiniphilus eburnea sp. nov., a novel chitinolytic bacterium isolated from aquaculture sludge.</title>
        <authorList>
            <person name="Sheng M."/>
        </authorList>
    </citation>
    <scope>NUCLEOTIDE SEQUENCE [LARGE SCALE GENOMIC DNA]</scope>
    <source>
        <strain evidence="3 4">HX-2-15</strain>
    </source>
</reference>
<protein>
    <submittedName>
        <fullName evidence="3">NirD/YgiW/YdeI family stress tolerance protein</fullName>
    </submittedName>
</protein>
<name>A0A4U0QC68_9NEIS</name>
<dbReference type="InterPro" id="IPR005220">
    <property type="entry name" value="CarO-like"/>
</dbReference>
<dbReference type="OrthoDB" id="6650354at2"/>